<evidence type="ECO:0000259" key="16">
    <source>
        <dbReference type="Pfam" id="PF04926"/>
    </source>
</evidence>
<keyword evidence="12" id="KW-0460">Magnesium</keyword>
<evidence type="ECO:0000256" key="15">
    <source>
        <dbReference type="SAM" id="MobiDB-lite"/>
    </source>
</evidence>
<dbReference type="GO" id="GO:0031123">
    <property type="term" value="P:RNA 3'-end processing"/>
    <property type="evidence" value="ECO:0007669"/>
    <property type="project" value="InterPro"/>
</dbReference>
<dbReference type="GO" id="GO:1990817">
    <property type="term" value="F:poly(A) RNA polymerase activity"/>
    <property type="evidence" value="ECO:0007669"/>
    <property type="project" value="UniProtKB-EC"/>
</dbReference>
<sequence length="851" mass="95753">MVGSPSPNGTAAKRYGIMKPISVAGPTEPDLHRNAELEKFLVDSGLYESKEEAIKREEVLGRIDQIVKEWVKRLTRQRGYTDQMAEEANAVIFTFGSYRLGVHGPGADIDTLCVGPSYVNREEDFFIILHDILAEMEEVTELQPVPDAHVPVMKFKFQGISMTFFCKYIPFGCSRNWVLSASSSSILFPDLDISDGSVLYEVDEQTVRSLNGCRVADQILKLVPNVEHFRATLRCLKFWAKRRGVYSNVTGFLGGVNWALLVARVCQLYPNAIPSMLVSRFFRVYTQWRWPNPVMLCSIEENELGFPVWDPRKNPRDRFHHMPIITPAYPCMNSSYNVSTSTLRVMTEQFQSGNSICEEIELNKQQWSALFDPYLFFEAYKNYLQVDIVAADSVDLLAWKGWVESRLRQLTLKIERDTNGMLQCHPYPNEYIDASKQCAHCAFFMGLQRKEGVTGQEGQQFDIRGTVDEFSKIYMYMCWKPGMDLHVSHVRRRQLPGFVFPDGYKRSRPSRHMNQQANRSIEDVARSQSGSADRHVKQKHYCEMADLKPVKPEKRACTSPQRLQSVSSSSRSGVASLANSCEGVKLGCSTIGGVVSNCEDVASNSEVRSTSGQLETDKSDLGDARQLGVTVYQESPLNRQTSMDVHDSPIVRNELEPAGHMNGPHEVPNFETGGKLKVCMNDKIEDLGSNFVVNESSRKLINWVGGASRGMEVDQELVKPCSQTAVVEFAESVISSHSGTQNLNYEGNVYDVDADSLLESGCLNVDSEVNRITLGKGKGEHCNAITVYKGKVQQLGKLNINCWLSLRSRAALLQKEKLLFQEEEEHQARHLSLSHHYCLENIGAESPKHPS</sequence>
<evidence type="ECO:0000259" key="17">
    <source>
        <dbReference type="Pfam" id="PF04928"/>
    </source>
</evidence>
<dbReference type="GO" id="GO:0005634">
    <property type="term" value="C:nucleus"/>
    <property type="evidence" value="ECO:0007669"/>
    <property type="project" value="UniProtKB-SubCell"/>
</dbReference>
<dbReference type="PANTHER" id="PTHR10682:SF36">
    <property type="entry name" value="NUCLEAR POLY(A) POLYMERASE 4"/>
    <property type="match status" value="1"/>
</dbReference>
<evidence type="ECO:0000256" key="8">
    <source>
        <dbReference type="ARBA" id="ARBA00022695"/>
    </source>
</evidence>
<evidence type="ECO:0000256" key="10">
    <source>
        <dbReference type="ARBA" id="ARBA00022741"/>
    </source>
</evidence>
<evidence type="ECO:0000256" key="5">
    <source>
        <dbReference type="ARBA" id="ARBA00012388"/>
    </source>
</evidence>
<evidence type="ECO:0000256" key="3">
    <source>
        <dbReference type="ARBA" id="ARBA00004123"/>
    </source>
</evidence>
<dbReference type="InterPro" id="IPR007012">
    <property type="entry name" value="PolA_pol_cen_dom"/>
</dbReference>
<dbReference type="GO" id="GO:0003723">
    <property type="term" value="F:RNA binding"/>
    <property type="evidence" value="ECO:0007669"/>
    <property type="project" value="InterPro"/>
</dbReference>
<evidence type="ECO:0000256" key="7">
    <source>
        <dbReference type="ARBA" id="ARBA00022679"/>
    </source>
</evidence>
<reference evidence="19" key="1">
    <citation type="submission" date="2019-03" db="EMBL/GenBank/DDBJ databases">
        <authorList>
            <person name="Mank J."/>
            <person name="Almeida P."/>
        </authorList>
    </citation>
    <scope>NUCLEOTIDE SEQUENCE</scope>
    <source>
        <strain evidence="19">78183</strain>
    </source>
</reference>
<dbReference type="Gene3D" id="1.10.1410.10">
    <property type="match status" value="1"/>
</dbReference>
<dbReference type="GO" id="GO:0046872">
    <property type="term" value="F:metal ion binding"/>
    <property type="evidence" value="ECO:0007669"/>
    <property type="project" value="UniProtKB-KW"/>
</dbReference>
<feature type="domain" description="Poly(A) polymerase central" evidence="17">
    <location>
        <begin position="228"/>
        <end position="372"/>
    </location>
</feature>
<dbReference type="CDD" id="cd05402">
    <property type="entry name" value="NT_PAP_TUTase"/>
    <property type="match status" value="1"/>
</dbReference>
<keyword evidence="10" id="KW-0547">Nucleotide-binding</keyword>
<feature type="region of interest" description="Disordered" evidence="15">
    <location>
        <begin position="553"/>
        <end position="572"/>
    </location>
</feature>
<evidence type="ECO:0000256" key="6">
    <source>
        <dbReference type="ARBA" id="ARBA00022664"/>
    </source>
</evidence>
<comment type="similarity">
    <text evidence="4">Belongs to the poly(A) polymerase family.</text>
</comment>
<evidence type="ECO:0000256" key="1">
    <source>
        <dbReference type="ARBA" id="ARBA00001936"/>
    </source>
</evidence>
<keyword evidence="11" id="KW-0067">ATP-binding</keyword>
<dbReference type="SUPFAM" id="SSF81301">
    <property type="entry name" value="Nucleotidyltransferase"/>
    <property type="match status" value="1"/>
</dbReference>
<dbReference type="InterPro" id="IPR011068">
    <property type="entry name" value="NuclTrfase_I-like_C"/>
</dbReference>
<evidence type="ECO:0000256" key="9">
    <source>
        <dbReference type="ARBA" id="ARBA00022723"/>
    </source>
</evidence>
<dbReference type="Pfam" id="PF20750">
    <property type="entry name" value="PAP_NTPase"/>
    <property type="match status" value="1"/>
</dbReference>
<feature type="region of interest" description="Disordered" evidence="15">
    <location>
        <begin position="501"/>
        <end position="537"/>
    </location>
</feature>
<feature type="domain" description="Poly(A) polymerase nucleotidyltransferase" evidence="18">
    <location>
        <begin position="16"/>
        <end position="223"/>
    </location>
</feature>
<dbReference type="Gene3D" id="3.30.460.10">
    <property type="entry name" value="Beta Polymerase, domain 2"/>
    <property type="match status" value="1"/>
</dbReference>
<dbReference type="Gene3D" id="3.30.70.590">
    <property type="entry name" value="Poly(A) polymerase predicted RNA binding domain"/>
    <property type="match status" value="1"/>
</dbReference>
<dbReference type="Pfam" id="PF04926">
    <property type="entry name" value="PAP_RNA-bind"/>
    <property type="match status" value="2"/>
</dbReference>
<evidence type="ECO:0000256" key="12">
    <source>
        <dbReference type="ARBA" id="ARBA00022842"/>
    </source>
</evidence>
<dbReference type="PANTHER" id="PTHR10682">
    <property type="entry name" value="POLY A POLYMERASE"/>
    <property type="match status" value="1"/>
</dbReference>
<keyword evidence="6" id="KW-0507">mRNA processing</keyword>
<comment type="catalytic activity">
    <reaction evidence="14">
        <text>RNA(n) + ATP = RNA(n)-3'-adenine ribonucleotide + diphosphate</text>
        <dbReference type="Rhea" id="RHEA:11332"/>
        <dbReference type="Rhea" id="RHEA-COMP:14527"/>
        <dbReference type="Rhea" id="RHEA-COMP:17347"/>
        <dbReference type="ChEBI" id="CHEBI:30616"/>
        <dbReference type="ChEBI" id="CHEBI:33019"/>
        <dbReference type="ChEBI" id="CHEBI:140395"/>
        <dbReference type="ChEBI" id="CHEBI:173115"/>
        <dbReference type="EC" id="2.7.7.19"/>
    </reaction>
</comment>
<dbReference type="InterPro" id="IPR043519">
    <property type="entry name" value="NT_sf"/>
</dbReference>
<accession>A0A6N2L054</accession>
<feature type="domain" description="Poly(A) polymerase RNA-binding" evidence="16">
    <location>
        <begin position="376"/>
        <end position="433"/>
    </location>
</feature>
<gene>
    <name evidence="19" type="ORF">SVIM_LOCUS163420</name>
</gene>
<dbReference type="AlphaFoldDB" id="A0A6N2L054"/>
<protein>
    <recommendedName>
        <fullName evidence="5">polynucleotide adenylyltransferase</fullName>
        <ecNumber evidence="5">2.7.7.19</ecNumber>
    </recommendedName>
</protein>
<comment type="cofactor">
    <cofactor evidence="1">
        <name>Mn(2+)</name>
        <dbReference type="ChEBI" id="CHEBI:29035"/>
    </cofactor>
</comment>
<evidence type="ECO:0000259" key="18">
    <source>
        <dbReference type="Pfam" id="PF20750"/>
    </source>
</evidence>
<dbReference type="InterPro" id="IPR048840">
    <property type="entry name" value="PolA_pol_NTPase"/>
</dbReference>
<keyword evidence="13" id="KW-0539">Nucleus</keyword>
<proteinExistence type="inferred from homology"/>
<comment type="subcellular location">
    <subcellularLocation>
        <location evidence="3">Nucleus</location>
    </subcellularLocation>
</comment>
<dbReference type="FunFam" id="3.30.460.10:FF:000002">
    <property type="entry name" value="Poly(A) polymerase alpha, putative"/>
    <property type="match status" value="1"/>
</dbReference>
<dbReference type="Pfam" id="PF04928">
    <property type="entry name" value="PAP_central"/>
    <property type="match status" value="1"/>
</dbReference>
<dbReference type="EMBL" id="CAADRP010001001">
    <property type="protein sequence ID" value="VFU34281.1"/>
    <property type="molecule type" value="Genomic_DNA"/>
</dbReference>
<feature type="compositionally biased region" description="Low complexity" evidence="15">
    <location>
        <begin position="559"/>
        <end position="572"/>
    </location>
</feature>
<organism evidence="19">
    <name type="scientific">Salix viminalis</name>
    <name type="common">Common osier</name>
    <name type="synonym">Basket willow</name>
    <dbReference type="NCBI Taxonomy" id="40686"/>
    <lineage>
        <taxon>Eukaryota</taxon>
        <taxon>Viridiplantae</taxon>
        <taxon>Streptophyta</taxon>
        <taxon>Embryophyta</taxon>
        <taxon>Tracheophyta</taxon>
        <taxon>Spermatophyta</taxon>
        <taxon>Magnoliopsida</taxon>
        <taxon>eudicotyledons</taxon>
        <taxon>Gunneridae</taxon>
        <taxon>Pentapetalae</taxon>
        <taxon>rosids</taxon>
        <taxon>fabids</taxon>
        <taxon>Malpighiales</taxon>
        <taxon>Salicaceae</taxon>
        <taxon>Saliceae</taxon>
        <taxon>Salix</taxon>
    </lineage>
</organism>
<keyword evidence="7" id="KW-0808">Transferase</keyword>
<evidence type="ECO:0000256" key="4">
    <source>
        <dbReference type="ARBA" id="ARBA00010912"/>
    </source>
</evidence>
<evidence type="ECO:0000256" key="2">
    <source>
        <dbReference type="ARBA" id="ARBA00001946"/>
    </source>
</evidence>
<feature type="domain" description="Poly(A) polymerase RNA-binding" evidence="16">
    <location>
        <begin position="434"/>
        <end position="507"/>
    </location>
</feature>
<evidence type="ECO:0000256" key="14">
    <source>
        <dbReference type="ARBA" id="ARBA00048830"/>
    </source>
</evidence>
<dbReference type="GO" id="GO:0005524">
    <property type="term" value="F:ATP binding"/>
    <property type="evidence" value="ECO:0007669"/>
    <property type="project" value="UniProtKB-KW"/>
</dbReference>
<keyword evidence="9" id="KW-0479">Metal-binding</keyword>
<dbReference type="GO" id="GO:0006397">
    <property type="term" value="P:mRNA processing"/>
    <property type="evidence" value="ECO:0007669"/>
    <property type="project" value="UniProtKB-KW"/>
</dbReference>
<evidence type="ECO:0000256" key="13">
    <source>
        <dbReference type="ARBA" id="ARBA00023242"/>
    </source>
</evidence>
<keyword evidence="8" id="KW-0548">Nucleotidyltransferase</keyword>
<evidence type="ECO:0000313" key="19">
    <source>
        <dbReference type="EMBL" id="VFU34281.1"/>
    </source>
</evidence>
<dbReference type="EC" id="2.7.7.19" evidence="5"/>
<dbReference type="SUPFAM" id="SSF55003">
    <property type="entry name" value="PAP/Archaeal CCA-adding enzyme, C-terminal domain"/>
    <property type="match status" value="1"/>
</dbReference>
<evidence type="ECO:0000256" key="11">
    <source>
        <dbReference type="ARBA" id="ARBA00022840"/>
    </source>
</evidence>
<dbReference type="SUPFAM" id="SSF81631">
    <property type="entry name" value="PAP/OAS1 substrate-binding domain"/>
    <property type="match status" value="1"/>
</dbReference>
<dbReference type="InterPro" id="IPR007010">
    <property type="entry name" value="PolA_pol_RNA-bd_dom"/>
</dbReference>
<comment type="cofactor">
    <cofactor evidence="2">
        <name>Mg(2+)</name>
        <dbReference type="ChEBI" id="CHEBI:18420"/>
    </cofactor>
</comment>
<dbReference type="FunFam" id="1.10.1410.10:FF:000001">
    <property type="entry name" value="Putative poly(A) polymerase gamma"/>
    <property type="match status" value="1"/>
</dbReference>
<dbReference type="FunFam" id="3.30.70.590:FF:000002">
    <property type="entry name" value="Nuclear poly(A) polymerase 4"/>
    <property type="match status" value="1"/>
</dbReference>
<name>A0A6N2L054_SALVM</name>